<evidence type="ECO:0008006" key="4">
    <source>
        <dbReference type="Google" id="ProtNLM"/>
    </source>
</evidence>
<dbReference type="EMBL" id="BNAV01000011">
    <property type="protein sequence ID" value="GHF76071.1"/>
    <property type="molecule type" value="Genomic_DNA"/>
</dbReference>
<name>A0A8H9M7P0_9PSEU</name>
<comment type="caution">
    <text evidence="2">The sequence shown here is derived from an EMBL/GenBank/DDBJ whole genome shotgun (WGS) entry which is preliminary data.</text>
</comment>
<dbReference type="Pfam" id="PF12079">
    <property type="entry name" value="DUF3558"/>
    <property type="match status" value="1"/>
</dbReference>
<reference evidence="2" key="2">
    <citation type="submission" date="2020-09" db="EMBL/GenBank/DDBJ databases">
        <authorList>
            <person name="Sun Q."/>
            <person name="Zhou Y."/>
        </authorList>
    </citation>
    <scope>NUCLEOTIDE SEQUENCE</scope>
    <source>
        <strain evidence="2">CGMCC 4.7679</strain>
    </source>
</reference>
<accession>A0A8H9M7P0</accession>
<dbReference type="Proteomes" id="UP000658656">
    <property type="component" value="Unassembled WGS sequence"/>
</dbReference>
<protein>
    <recommendedName>
        <fullName evidence="4">DUF3558 domain-containing protein</fullName>
    </recommendedName>
</protein>
<organism evidence="2 3">
    <name type="scientific">Amycolatopsis bartoniae</name>
    <dbReference type="NCBI Taxonomy" id="941986"/>
    <lineage>
        <taxon>Bacteria</taxon>
        <taxon>Bacillati</taxon>
        <taxon>Actinomycetota</taxon>
        <taxon>Actinomycetes</taxon>
        <taxon>Pseudonocardiales</taxon>
        <taxon>Pseudonocardiaceae</taxon>
        <taxon>Amycolatopsis</taxon>
    </lineage>
</organism>
<proteinExistence type="predicted"/>
<evidence type="ECO:0000313" key="2">
    <source>
        <dbReference type="EMBL" id="GHF76071.1"/>
    </source>
</evidence>
<feature type="chain" id="PRO_5034656752" description="DUF3558 domain-containing protein" evidence="1">
    <location>
        <begin position="16"/>
        <end position="159"/>
    </location>
</feature>
<evidence type="ECO:0000313" key="3">
    <source>
        <dbReference type="Proteomes" id="UP000658656"/>
    </source>
</evidence>
<dbReference type="AlphaFoldDB" id="A0A8H9M7P0"/>
<evidence type="ECO:0000256" key="1">
    <source>
        <dbReference type="SAM" id="SignalP"/>
    </source>
</evidence>
<feature type="signal peptide" evidence="1">
    <location>
        <begin position="1"/>
        <end position="15"/>
    </location>
</feature>
<reference evidence="2" key="1">
    <citation type="journal article" date="2014" name="Int. J. Syst. Evol. Microbiol.">
        <title>Complete genome sequence of Corynebacterium casei LMG S-19264T (=DSM 44701T), isolated from a smear-ripened cheese.</title>
        <authorList>
            <consortium name="US DOE Joint Genome Institute (JGI-PGF)"/>
            <person name="Walter F."/>
            <person name="Albersmeier A."/>
            <person name="Kalinowski J."/>
            <person name="Ruckert C."/>
        </authorList>
    </citation>
    <scope>NUCLEOTIDE SEQUENCE</scope>
    <source>
        <strain evidence="2">CGMCC 4.7679</strain>
    </source>
</reference>
<keyword evidence="1" id="KW-0732">Signal</keyword>
<dbReference type="InterPro" id="IPR024520">
    <property type="entry name" value="DUF3558"/>
</dbReference>
<sequence>MLAAGLLLAGCGAQAAPPASDSPSPVPRAGLAALAPCDLLTSVDRSTAGLTSLGKAKTIGTARACDWTETGLFGLTITLDDTTSLADLRTGKGKQLTVGRHQAFEAVDRSAGDGTCAVLLDAGRSASAQVDVSNANFRDTDLACRRAETVAQLIEPKLP</sequence>
<gene>
    <name evidence="2" type="ORF">GCM10017566_57500</name>
</gene>
<keyword evidence="3" id="KW-1185">Reference proteome</keyword>